<keyword evidence="1" id="KW-0548">Nucleotidyltransferase</keyword>
<keyword evidence="1" id="KW-0808">Transferase</keyword>
<reference evidence="2" key="1">
    <citation type="submission" date="2024-03" db="EMBL/GenBank/DDBJ databases">
        <title>Chitinophaga horti sp. nov., isolated from garden soil.</title>
        <authorList>
            <person name="Lee D.S."/>
            <person name="Han D.M."/>
            <person name="Baek J.H."/>
            <person name="Choi D.G."/>
            <person name="Jeon J.H."/>
            <person name="Jeon C.O."/>
        </authorList>
    </citation>
    <scope>NUCLEOTIDE SEQUENCE [LARGE SCALE GENOMIC DNA]</scope>
    <source>
        <strain evidence="2">GPA1</strain>
    </source>
</reference>
<evidence type="ECO:0000313" key="2">
    <source>
        <dbReference type="Proteomes" id="UP001485459"/>
    </source>
</evidence>
<gene>
    <name evidence="1" type="ORF">WJU16_08625</name>
</gene>
<dbReference type="RefSeq" id="WP_341837918.1">
    <property type="nucleotide sequence ID" value="NZ_CP149822.1"/>
</dbReference>
<accession>A0ABZ2YTF7</accession>
<organism evidence="1 2">
    <name type="scientific">Chitinophaga pollutisoli</name>
    <dbReference type="NCBI Taxonomy" id="3133966"/>
    <lineage>
        <taxon>Bacteria</taxon>
        <taxon>Pseudomonadati</taxon>
        <taxon>Bacteroidota</taxon>
        <taxon>Chitinophagia</taxon>
        <taxon>Chitinophagales</taxon>
        <taxon>Chitinophagaceae</taxon>
        <taxon>Chitinophaga</taxon>
    </lineage>
</organism>
<name>A0ABZ2YTF7_9BACT</name>
<sequence length="670" mass="79186">MRKQLAIFETGLSDSDDLIVTLTEYKSFADEYDVEVEEDDGLCYYEKKLKVLTAALNQYKENPKFFNRFLGRIKAQFLPKKLKNGNLESKIITNKRIHDQYNIERSTVFIDAPIEIHLISVLWILKEGPELDSSLFEGCLGNRLILNKEKAAVVQGSGLFKPYPRQYQKWRDDAVESARENMSDGKDILILNLDIRDFFYSVRLRPEKIRSPYKNKVNQSLSNLYTIFEEVHKIFTRKVSEIKVPYDFAGEVVDENEFTHYILPIGLLSSFVLANDYLKDFDDRIIKHARPVYYGRYVDDILMVITNPVLPDNISKDAIHELNFNFQQYRDWVNSEKPRYDLKKRILFGSDEHLSADDFDNNLTDIEQFVLLNFHPIISLIDAPSILEINRSNEEPERVFKLNSFPRLYCQSDKTLLYYFDKYESSLVIDKLKRDLEEKSSEFRNYNDEEDLEDFEESAYHLLYDGTEGKIRTLKDYKEDKFGLSIYLSKKIFSSLRQADKVSTEEADKIVTFFQGENALNLYTLWERIFVFLLVNEKPKAYVDFYINCCRAIDGLATQKKRTKLSPDVYRESMSEYLENANELALSLYPKFLSEIRDVKRTYQFSFNTFKGKFNFFQTKYSPTDEESYFIRRYRQSNLLRHHYTAQPLLSYTIREAKDYQNFTDLKIPF</sequence>
<dbReference type="GO" id="GO:0003964">
    <property type="term" value="F:RNA-directed DNA polymerase activity"/>
    <property type="evidence" value="ECO:0007669"/>
    <property type="project" value="UniProtKB-KW"/>
</dbReference>
<dbReference type="EMBL" id="CP149822">
    <property type="protein sequence ID" value="WZN43096.1"/>
    <property type="molecule type" value="Genomic_DNA"/>
</dbReference>
<keyword evidence="1" id="KW-0695">RNA-directed DNA polymerase</keyword>
<keyword evidence="2" id="KW-1185">Reference proteome</keyword>
<proteinExistence type="predicted"/>
<protein>
    <submittedName>
        <fullName evidence="1">Reverse transcriptase domain-containing protein</fullName>
    </submittedName>
</protein>
<dbReference type="Proteomes" id="UP001485459">
    <property type="component" value="Chromosome"/>
</dbReference>
<evidence type="ECO:0000313" key="1">
    <source>
        <dbReference type="EMBL" id="WZN43096.1"/>
    </source>
</evidence>